<dbReference type="PROSITE" id="PS50943">
    <property type="entry name" value="HTH_CROC1"/>
    <property type="match status" value="1"/>
</dbReference>
<feature type="region of interest" description="Disordered" evidence="2">
    <location>
        <begin position="125"/>
        <end position="147"/>
    </location>
</feature>
<dbReference type="InterPro" id="IPR052345">
    <property type="entry name" value="Rad_response_metalloprotease"/>
</dbReference>
<dbReference type="PANTHER" id="PTHR43236">
    <property type="entry name" value="ANTITOXIN HIGA1"/>
    <property type="match status" value="1"/>
</dbReference>
<dbReference type="InterPro" id="IPR010982">
    <property type="entry name" value="Lambda_DNA-bd_dom_sf"/>
</dbReference>
<dbReference type="Pfam" id="PF13560">
    <property type="entry name" value="HTH_31"/>
    <property type="match status" value="1"/>
</dbReference>
<dbReference type="Pfam" id="PF06114">
    <property type="entry name" value="Peptidase_M78"/>
    <property type="match status" value="1"/>
</dbReference>
<dbReference type="Gene3D" id="1.10.260.40">
    <property type="entry name" value="lambda repressor-like DNA-binding domains"/>
    <property type="match status" value="1"/>
</dbReference>
<dbReference type="PANTHER" id="PTHR43236:SF2">
    <property type="entry name" value="BLL0069 PROTEIN"/>
    <property type="match status" value="1"/>
</dbReference>
<dbReference type="Gene3D" id="1.10.10.2910">
    <property type="match status" value="1"/>
</dbReference>
<dbReference type="GO" id="GO:0003677">
    <property type="term" value="F:DNA binding"/>
    <property type="evidence" value="ECO:0007669"/>
    <property type="project" value="InterPro"/>
</dbReference>
<protein>
    <submittedName>
        <fullName evidence="4">XRE family transcriptional regulator</fullName>
    </submittedName>
</protein>
<sequence>MHTEEPVMNRIELSRRLREARELASISQGEVAEALGLPRTAVTQIEGANRAVSTMELARLADLYRRPVSWFLADVPDADEDVVVALHRIAPGIDATPEIRIEVDRCVQICREGVSLEELLGREERDGPPAYREPVPRSTGEAVAQGERVAEQERRRLELGSAPIADMAGLLGDQGIWASVVDLPHTMSGLFLHHPSIGMAVLVNAAHVRARQRFSLAHEYAHALLDRDRVVGVSSADNSRERIEQRANAFAAAFLLPEAGLEEELRQLGKGQPARTDQIVFDVATGGSIQGQLRPAPRSQTIGFQDVAFIAHRFGASYQAAVYRLKSLRHINQPESDLLLSPEQEEAGKDYLRALDLFEDIEAPVSNKRGTRELRSRVAHLALEAYRLGEISRGRLLDVGKTIGVDGRKLLELAEAARAE</sequence>
<reference evidence="4 5" key="1">
    <citation type="submission" date="2017-08" db="EMBL/GenBank/DDBJ databases">
        <title>Infants hospitalized years apart are colonized by the same room-sourced microbial strains.</title>
        <authorList>
            <person name="Brooks B."/>
            <person name="Olm M.R."/>
            <person name="Firek B.A."/>
            <person name="Baker R."/>
            <person name="Thomas B.C."/>
            <person name="Morowitz M.J."/>
            <person name="Banfield J.F."/>
        </authorList>
    </citation>
    <scope>NUCLEOTIDE SEQUENCE [LARGE SCALE GENOMIC DNA]</scope>
    <source>
        <strain evidence="4">S2_003_000_R2_11</strain>
    </source>
</reference>
<dbReference type="CDD" id="cd00093">
    <property type="entry name" value="HTH_XRE"/>
    <property type="match status" value="1"/>
</dbReference>
<feature type="domain" description="HTH cro/C1-type" evidence="3">
    <location>
        <begin position="17"/>
        <end position="71"/>
    </location>
</feature>
<comment type="similarity">
    <text evidence="1">Belongs to the short-chain fatty acyl-CoA assimilation regulator (ScfR) family.</text>
</comment>
<comment type="caution">
    <text evidence="4">The sequence shown here is derived from an EMBL/GenBank/DDBJ whole genome shotgun (WGS) entry which is preliminary data.</text>
</comment>
<evidence type="ECO:0000256" key="2">
    <source>
        <dbReference type="SAM" id="MobiDB-lite"/>
    </source>
</evidence>
<evidence type="ECO:0000256" key="1">
    <source>
        <dbReference type="ARBA" id="ARBA00007227"/>
    </source>
</evidence>
<evidence type="ECO:0000259" key="3">
    <source>
        <dbReference type="PROSITE" id="PS50943"/>
    </source>
</evidence>
<gene>
    <name evidence="4" type="ORF">DI533_16330</name>
</gene>
<evidence type="ECO:0000313" key="5">
    <source>
        <dbReference type="Proteomes" id="UP000248975"/>
    </source>
</evidence>
<evidence type="ECO:0000313" key="4">
    <source>
        <dbReference type="EMBL" id="PZQ97105.1"/>
    </source>
</evidence>
<dbReference type="InterPro" id="IPR010359">
    <property type="entry name" value="IrrE_HExxH"/>
</dbReference>
<dbReference type="InterPro" id="IPR001387">
    <property type="entry name" value="Cro/C1-type_HTH"/>
</dbReference>
<dbReference type="SUPFAM" id="SSF47413">
    <property type="entry name" value="lambda repressor-like DNA-binding domains"/>
    <property type="match status" value="1"/>
</dbReference>
<dbReference type="AlphaFoldDB" id="A0A2W5SCY2"/>
<dbReference type="Proteomes" id="UP000248975">
    <property type="component" value="Unassembled WGS sequence"/>
</dbReference>
<proteinExistence type="inferred from homology"/>
<dbReference type="EMBL" id="QFQS01000003">
    <property type="protein sequence ID" value="PZQ97105.1"/>
    <property type="molecule type" value="Genomic_DNA"/>
</dbReference>
<organism evidence="4 5">
    <name type="scientific">Cereibacter sphaeroides</name>
    <name type="common">Rhodobacter sphaeroides</name>
    <dbReference type="NCBI Taxonomy" id="1063"/>
    <lineage>
        <taxon>Bacteria</taxon>
        <taxon>Pseudomonadati</taxon>
        <taxon>Pseudomonadota</taxon>
        <taxon>Alphaproteobacteria</taxon>
        <taxon>Rhodobacterales</taxon>
        <taxon>Paracoccaceae</taxon>
        <taxon>Cereibacter</taxon>
    </lineage>
</organism>
<dbReference type="SMART" id="SM00530">
    <property type="entry name" value="HTH_XRE"/>
    <property type="match status" value="1"/>
</dbReference>
<name>A0A2W5SCY2_CERSP</name>
<accession>A0A2W5SCY2</accession>